<reference evidence="1 2" key="1">
    <citation type="submission" date="2016-11" db="EMBL/GenBank/DDBJ databases">
        <authorList>
            <person name="Jaros S."/>
            <person name="Januszkiewicz K."/>
            <person name="Wedrychowicz H."/>
        </authorList>
    </citation>
    <scope>NUCLEOTIDE SEQUENCE [LARGE SCALE GENOMIC DNA]</scope>
    <source>
        <strain evidence="1 2">KHT3</strain>
    </source>
</reference>
<evidence type="ECO:0000313" key="1">
    <source>
        <dbReference type="EMBL" id="SHL02406.1"/>
    </source>
</evidence>
<sequence length="99" mass="11408">MTDIERITDMEQCFDRVDRALRALEEAVDTITSLEDDILKLDTYYSGDEWKADFRSDELGLLPQDLKRGVLSEDAIWDLLGRVDGVKHRMLDFVLTDLG</sequence>
<dbReference type="AlphaFoldDB" id="A0A1M6X8Z4"/>
<dbReference type="Proteomes" id="UP000184130">
    <property type="component" value="Unassembled WGS sequence"/>
</dbReference>
<gene>
    <name evidence="1" type="ORF">SAMN05216463_11976</name>
</gene>
<evidence type="ECO:0008006" key="3">
    <source>
        <dbReference type="Google" id="ProtNLM"/>
    </source>
</evidence>
<name>A0A1M6X8Z4_XYLRU</name>
<proteinExistence type="predicted"/>
<evidence type="ECO:0000313" key="2">
    <source>
        <dbReference type="Proteomes" id="UP000184130"/>
    </source>
</evidence>
<accession>A0A1M6X8Z4</accession>
<dbReference type="EMBL" id="FRBD01000019">
    <property type="protein sequence ID" value="SHL02406.1"/>
    <property type="molecule type" value="Genomic_DNA"/>
</dbReference>
<dbReference type="Pfam" id="PF14131">
    <property type="entry name" value="DUF4298"/>
    <property type="match status" value="1"/>
</dbReference>
<dbReference type="OrthoDB" id="80787at2"/>
<dbReference type="RefSeq" id="WP_073210124.1">
    <property type="nucleotide sequence ID" value="NZ_FRBD01000019.1"/>
</dbReference>
<protein>
    <recommendedName>
        <fullName evidence="3">DUF4298 domain-containing protein</fullName>
    </recommendedName>
</protein>
<organism evidence="1 2">
    <name type="scientific">Xylanibacter ruminicola</name>
    <name type="common">Prevotella ruminicola</name>
    <dbReference type="NCBI Taxonomy" id="839"/>
    <lineage>
        <taxon>Bacteria</taxon>
        <taxon>Pseudomonadati</taxon>
        <taxon>Bacteroidota</taxon>
        <taxon>Bacteroidia</taxon>
        <taxon>Bacteroidales</taxon>
        <taxon>Prevotellaceae</taxon>
        <taxon>Xylanibacter</taxon>
    </lineage>
</organism>
<dbReference type="InterPro" id="IPR025384">
    <property type="entry name" value="DUF4298"/>
</dbReference>